<dbReference type="Proteomes" id="UP000324897">
    <property type="component" value="Unassembled WGS sequence"/>
</dbReference>
<feature type="compositionally biased region" description="Low complexity" evidence="1">
    <location>
        <begin position="25"/>
        <end position="36"/>
    </location>
</feature>
<dbReference type="AlphaFoldDB" id="A0A5J9W3S3"/>
<feature type="non-terminal residue" evidence="2">
    <location>
        <position position="104"/>
    </location>
</feature>
<evidence type="ECO:0000313" key="2">
    <source>
        <dbReference type="EMBL" id="TVU42565.1"/>
    </source>
</evidence>
<protein>
    <submittedName>
        <fullName evidence="2">Uncharacterized protein</fullName>
    </submittedName>
</protein>
<reference evidence="2 3" key="1">
    <citation type="journal article" date="2019" name="Sci. Rep.">
        <title>A high-quality genome of Eragrostis curvula grass provides insights into Poaceae evolution and supports new strategies to enhance forage quality.</title>
        <authorList>
            <person name="Carballo J."/>
            <person name="Santos B.A.C.M."/>
            <person name="Zappacosta D."/>
            <person name="Garbus I."/>
            <person name="Selva J.P."/>
            <person name="Gallo C.A."/>
            <person name="Diaz A."/>
            <person name="Albertini E."/>
            <person name="Caccamo M."/>
            <person name="Echenique V."/>
        </authorList>
    </citation>
    <scope>NUCLEOTIDE SEQUENCE [LARGE SCALE GENOMIC DNA]</scope>
    <source>
        <strain evidence="3">cv. Victoria</strain>
        <tissue evidence="2">Leaf</tissue>
    </source>
</reference>
<gene>
    <name evidence="2" type="ORF">EJB05_08981</name>
</gene>
<feature type="non-terminal residue" evidence="2">
    <location>
        <position position="1"/>
    </location>
</feature>
<dbReference type="Gramene" id="TVU42565">
    <property type="protein sequence ID" value="TVU42565"/>
    <property type="gene ID" value="EJB05_08981"/>
</dbReference>
<feature type="region of interest" description="Disordered" evidence="1">
    <location>
        <begin position="1"/>
        <end position="40"/>
    </location>
</feature>
<comment type="caution">
    <text evidence="2">The sequence shown here is derived from an EMBL/GenBank/DDBJ whole genome shotgun (WGS) entry which is preliminary data.</text>
</comment>
<organism evidence="2 3">
    <name type="scientific">Eragrostis curvula</name>
    <name type="common">weeping love grass</name>
    <dbReference type="NCBI Taxonomy" id="38414"/>
    <lineage>
        <taxon>Eukaryota</taxon>
        <taxon>Viridiplantae</taxon>
        <taxon>Streptophyta</taxon>
        <taxon>Embryophyta</taxon>
        <taxon>Tracheophyta</taxon>
        <taxon>Spermatophyta</taxon>
        <taxon>Magnoliopsida</taxon>
        <taxon>Liliopsida</taxon>
        <taxon>Poales</taxon>
        <taxon>Poaceae</taxon>
        <taxon>PACMAD clade</taxon>
        <taxon>Chloridoideae</taxon>
        <taxon>Eragrostideae</taxon>
        <taxon>Eragrostidinae</taxon>
        <taxon>Eragrostis</taxon>
    </lineage>
</organism>
<sequence>CLTVNRDVSGSFRAKSGGGSQSNWPAASSPAASPSAKEGGLTSRRRSISLLGLPAVVAFGDGRGGYDDGLGNGLDCGEFFILACGISVYPSFVKWLGFNSPRRI</sequence>
<dbReference type="EMBL" id="RWGY01000005">
    <property type="protein sequence ID" value="TVU42565.1"/>
    <property type="molecule type" value="Genomic_DNA"/>
</dbReference>
<proteinExistence type="predicted"/>
<name>A0A5J9W3S3_9POAL</name>
<evidence type="ECO:0000313" key="3">
    <source>
        <dbReference type="Proteomes" id="UP000324897"/>
    </source>
</evidence>
<keyword evidence="3" id="KW-1185">Reference proteome</keyword>
<evidence type="ECO:0000256" key="1">
    <source>
        <dbReference type="SAM" id="MobiDB-lite"/>
    </source>
</evidence>
<accession>A0A5J9W3S3</accession>